<dbReference type="PROSITE" id="PS00671">
    <property type="entry name" value="D_2_HYDROXYACID_DH_3"/>
    <property type="match status" value="1"/>
</dbReference>
<evidence type="ECO:0000313" key="5">
    <source>
        <dbReference type="EMBL" id="OGG54703.1"/>
    </source>
</evidence>
<protein>
    <recommendedName>
        <fullName evidence="4">D-isomer specific 2-hydroxyacid dehydrogenase NAD-binding domain-containing protein</fullName>
    </recommendedName>
</protein>
<dbReference type="InterPro" id="IPR029753">
    <property type="entry name" value="D-isomer_DH_CS"/>
</dbReference>
<evidence type="ECO:0000256" key="2">
    <source>
        <dbReference type="ARBA" id="ARBA00023002"/>
    </source>
</evidence>
<dbReference type="InterPro" id="IPR050857">
    <property type="entry name" value="D-2-hydroxyacid_DH"/>
</dbReference>
<name>A0A1F6CZU5_HANXR</name>
<keyword evidence="2" id="KW-0560">Oxidoreductase</keyword>
<dbReference type="InterPro" id="IPR006140">
    <property type="entry name" value="D-isomer_DH_NAD-bd"/>
</dbReference>
<reference evidence="5 6" key="1">
    <citation type="journal article" date="2016" name="Nat. Commun.">
        <title>Thousands of microbial genomes shed light on interconnected biogeochemical processes in an aquifer system.</title>
        <authorList>
            <person name="Anantharaman K."/>
            <person name="Brown C.T."/>
            <person name="Hug L.A."/>
            <person name="Sharon I."/>
            <person name="Castelle C.J."/>
            <person name="Probst A.J."/>
            <person name="Thomas B.C."/>
            <person name="Singh A."/>
            <person name="Wilkins M.J."/>
            <person name="Karaoz U."/>
            <person name="Brodie E.L."/>
            <person name="Williams K.H."/>
            <person name="Hubbard S.S."/>
            <person name="Banfield J.F."/>
        </authorList>
    </citation>
    <scope>NUCLEOTIDE SEQUENCE [LARGE SCALE GENOMIC DNA]</scope>
    <source>
        <strain evidence="6">RIFCSPLOWO2_12_FULL_64_10</strain>
    </source>
</reference>
<dbReference type="AlphaFoldDB" id="A0A1F6CZU5"/>
<dbReference type="Pfam" id="PF02826">
    <property type="entry name" value="2-Hacid_dh_C"/>
    <property type="match status" value="1"/>
</dbReference>
<dbReference type="SUPFAM" id="SSF51735">
    <property type="entry name" value="NAD(P)-binding Rossmann-fold domains"/>
    <property type="match status" value="1"/>
</dbReference>
<dbReference type="GO" id="GO:0016616">
    <property type="term" value="F:oxidoreductase activity, acting on the CH-OH group of donors, NAD or NADP as acceptor"/>
    <property type="evidence" value="ECO:0007669"/>
    <property type="project" value="UniProtKB-ARBA"/>
</dbReference>
<dbReference type="Proteomes" id="UP000178606">
    <property type="component" value="Unassembled WGS sequence"/>
</dbReference>
<proteinExistence type="inferred from homology"/>
<dbReference type="EMBL" id="MFKF01000098">
    <property type="protein sequence ID" value="OGG54703.1"/>
    <property type="molecule type" value="Genomic_DNA"/>
</dbReference>
<dbReference type="GO" id="GO:0051287">
    <property type="term" value="F:NAD binding"/>
    <property type="evidence" value="ECO:0007669"/>
    <property type="project" value="InterPro"/>
</dbReference>
<evidence type="ECO:0000313" key="6">
    <source>
        <dbReference type="Proteomes" id="UP000178606"/>
    </source>
</evidence>
<sequence length="340" mass="37361">MSKPKVLYIPTPSHTKRAFRDADYQRMCDIFDVTANPQDKNPTTDQVAAQIKGFDALVTGWGVPPLTSKVFESADLLRIIAHSAGSVKGFLSQEVANGYLIPRRIVVFSANHAIAYNVAEYTVGMLITASRRIFDQSEHIHNTGGWKHPEFNGNGQFLQGSVVGIVSASKVGREVIRLLKPFDAHILVYDPYLSDWDAGRLGVEKVELDDLFARADTVTVHAPNTPETQGMIGARQLKRLREGALFVNCSRGAVLNHDALYTEAASGRIRVVLDVTTPEPLPPDSPFRKLPNVTLTPHVSGAGYYGYHRIGSSTLQALEEFFSGRPVTEAVPFDRYATLA</sequence>
<accession>A0A1F6CZU5</accession>
<organism evidence="5 6">
    <name type="scientific">Handelsmanbacteria sp. (strain RIFCSPLOWO2_12_FULL_64_10)</name>
    <dbReference type="NCBI Taxonomy" id="1817868"/>
    <lineage>
        <taxon>Bacteria</taxon>
        <taxon>Candidatus Handelsmaniibacteriota</taxon>
    </lineage>
</organism>
<comment type="similarity">
    <text evidence="1">Belongs to the D-isomer specific 2-hydroxyacid dehydrogenase family.</text>
</comment>
<dbReference type="PANTHER" id="PTHR42789:SF1">
    <property type="entry name" value="D-ISOMER SPECIFIC 2-HYDROXYACID DEHYDROGENASE FAMILY PROTEIN (AFU_ORTHOLOGUE AFUA_6G10090)"/>
    <property type="match status" value="1"/>
</dbReference>
<evidence type="ECO:0000256" key="1">
    <source>
        <dbReference type="ARBA" id="ARBA00005854"/>
    </source>
</evidence>
<evidence type="ECO:0000256" key="3">
    <source>
        <dbReference type="ARBA" id="ARBA00023027"/>
    </source>
</evidence>
<keyword evidence="3" id="KW-0520">NAD</keyword>
<feature type="domain" description="D-isomer specific 2-hydroxyacid dehydrogenase NAD-binding" evidence="4">
    <location>
        <begin position="124"/>
        <end position="300"/>
    </location>
</feature>
<dbReference type="InterPro" id="IPR036291">
    <property type="entry name" value="NAD(P)-bd_dom_sf"/>
</dbReference>
<comment type="caution">
    <text evidence="5">The sequence shown here is derived from an EMBL/GenBank/DDBJ whole genome shotgun (WGS) entry which is preliminary data.</text>
</comment>
<evidence type="ECO:0000259" key="4">
    <source>
        <dbReference type="Pfam" id="PF02826"/>
    </source>
</evidence>
<dbReference type="SUPFAM" id="SSF52283">
    <property type="entry name" value="Formate/glycerate dehydrogenase catalytic domain-like"/>
    <property type="match status" value="1"/>
</dbReference>
<gene>
    <name evidence="5" type="ORF">A3F84_27620</name>
</gene>
<dbReference type="Gene3D" id="3.40.50.720">
    <property type="entry name" value="NAD(P)-binding Rossmann-like Domain"/>
    <property type="match status" value="2"/>
</dbReference>
<dbReference type="CDD" id="cd12167">
    <property type="entry name" value="2-Hacid_dh_8"/>
    <property type="match status" value="1"/>
</dbReference>
<dbReference type="PANTHER" id="PTHR42789">
    <property type="entry name" value="D-ISOMER SPECIFIC 2-HYDROXYACID DEHYDROGENASE FAMILY PROTEIN (AFU_ORTHOLOGUE AFUA_6G10090)"/>
    <property type="match status" value="1"/>
</dbReference>